<name>A0A317PIS2_9ENTR</name>
<evidence type="ECO:0000313" key="2">
    <source>
        <dbReference type="Proteomes" id="UP000246744"/>
    </source>
</evidence>
<dbReference type="RefSeq" id="WP_211320579.1">
    <property type="nucleotide sequence ID" value="NZ_QGTS01000035.1"/>
</dbReference>
<dbReference type="Gene3D" id="2.180.10.10">
    <property type="entry name" value="RHS repeat-associated core"/>
    <property type="match status" value="1"/>
</dbReference>
<dbReference type="Proteomes" id="UP000246744">
    <property type="component" value="Unassembled WGS sequence"/>
</dbReference>
<organism evidence="1 2">
    <name type="scientific">Mangrovibacter plantisponsor</name>
    <dbReference type="NCBI Taxonomy" id="451513"/>
    <lineage>
        <taxon>Bacteria</taxon>
        <taxon>Pseudomonadati</taxon>
        <taxon>Pseudomonadota</taxon>
        <taxon>Gammaproteobacteria</taxon>
        <taxon>Enterobacterales</taxon>
        <taxon>Enterobacteriaceae</taxon>
        <taxon>Mangrovibacter</taxon>
    </lineage>
</organism>
<dbReference type="PANTHER" id="PTHR32305">
    <property type="match status" value="1"/>
</dbReference>
<comment type="caution">
    <text evidence="1">The sequence shown here is derived from an EMBL/GenBank/DDBJ whole genome shotgun (WGS) entry which is preliminary data.</text>
</comment>
<sequence length="175" mass="19452">ASKTGLHYNLFRYYDPDSGRFTQQDPPGLAGGLNLYQYAPNAQGWVDPLGWMSCSSDAKVLRENMEIAGKNVPGYKNSAHHIVMSNSADPRMMSLRNKMDELGIDINSANNGVYLPTSTKVKNNADTSAIAHSKVHTNTYKENVYNRLKDVNNKNDFERALNDIASELSKGIFGY</sequence>
<gene>
    <name evidence="1" type="ORF">DES37_1351</name>
</gene>
<protein>
    <submittedName>
        <fullName evidence="1">RHS repeat-associated protein</fullName>
    </submittedName>
</protein>
<accession>A0A317PIS2</accession>
<dbReference type="PANTHER" id="PTHR32305:SF15">
    <property type="entry name" value="PROTEIN RHSA-RELATED"/>
    <property type="match status" value="1"/>
</dbReference>
<dbReference type="InterPro" id="IPR050708">
    <property type="entry name" value="T6SS_VgrG/RHS"/>
</dbReference>
<evidence type="ECO:0000313" key="1">
    <source>
        <dbReference type="EMBL" id="PWV99280.1"/>
    </source>
</evidence>
<dbReference type="InterPro" id="IPR032871">
    <property type="entry name" value="AHH_dom_containing"/>
</dbReference>
<dbReference type="InterPro" id="IPR022385">
    <property type="entry name" value="Rhs_assc_core"/>
</dbReference>
<feature type="non-terminal residue" evidence="1">
    <location>
        <position position="1"/>
    </location>
</feature>
<keyword evidence="2" id="KW-1185">Reference proteome</keyword>
<proteinExistence type="predicted"/>
<dbReference type="NCBIfam" id="TIGR03696">
    <property type="entry name" value="Rhs_assc_core"/>
    <property type="match status" value="1"/>
</dbReference>
<reference evidence="1 2" key="1">
    <citation type="submission" date="2018-05" db="EMBL/GenBank/DDBJ databases">
        <title>Genomic Encyclopedia of Type Strains, Phase IV (KMG-IV): sequencing the most valuable type-strain genomes for metagenomic binning, comparative biology and taxonomic classification.</title>
        <authorList>
            <person name="Goeker M."/>
        </authorList>
    </citation>
    <scope>NUCLEOTIDE SEQUENCE [LARGE SCALE GENOMIC DNA]</scope>
    <source>
        <strain evidence="1 2">DSM 19579</strain>
    </source>
</reference>
<dbReference type="EMBL" id="QGTS01000035">
    <property type="protein sequence ID" value="PWV99280.1"/>
    <property type="molecule type" value="Genomic_DNA"/>
</dbReference>
<dbReference type="AlphaFoldDB" id="A0A317PIS2"/>
<dbReference type="Pfam" id="PF14412">
    <property type="entry name" value="AHH"/>
    <property type="match status" value="1"/>
</dbReference>